<evidence type="ECO:0000256" key="11">
    <source>
        <dbReference type="ARBA" id="ARBA00022741"/>
    </source>
</evidence>
<evidence type="ECO:0000256" key="17">
    <source>
        <dbReference type="ARBA" id="ARBA00048679"/>
    </source>
</evidence>
<keyword evidence="7" id="KW-0690">Ribosome biogenesis</keyword>
<comment type="similarity">
    <text evidence="3">Belongs to the protein kinase superfamily. RIO-type Ser/Thr kinase family.</text>
</comment>
<dbReference type="GO" id="GO:0004674">
    <property type="term" value="F:protein serine/threonine kinase activity"/>
    <property type="evidence" value="ECO:0007669"/>
    <property type="project" value="UniProtKB-KW"/>
</dbReference>
<dbReference type="EMBL" id="CZPT02000820">
    <property type="protein sequence ID" value="SCU67858.1"/>
    <property type="molecule type" value="Genomic_DNA"/>
</dbReference>
<evidence type="ECO:0000256" key="3">
    <source>
        <dbReference type="ARBA" id="ARBA00009196"/>
    </source>
</evidence>
<evidence type="ECO:0000256" key="4">
    <source>
        <dbReference type="ARBA" id="ARBA00012513"/>
    </source>
</evidence>
<evidence type="ECO:0000256" key="14">
    <source>
        <dbReference type="ARBA" id="ARBA00022840"/>
    </source>
</evidence>
<evidence type="ECO:0000256" key="2">
    <source>
        <dbReference type="ARBA" id="ARBA00004496"/>
    </source>
</evidence>
<feature type="region of interest" description="Disordered" evidence="19">
    <location>
        <begin position="463"/>
        <end position="572"/>
    </location>
</feature>
<feature type="compositionally biased region" description="Basic residues" evidence="19">
    <location>
        <begin position="557"/>
        <end position="572"/>
    </location>
</feature>
<evidence type="ECO:0000259" key="20">
    <source>
        <dbReference type="SMART" id="SM00090"/>
    </source>
</evidence>
<dbReference type="InterPro" id="IPR000687">
    <property type="entry name" value="RIO_kinase"/>
</dbReference>
<evidence type="ECO:0000256" key="18">
    <source>
        <dbReference type="ARBA" id="ARBA00068838"/>
    </source>
</evidence>
<reference evidence="21" key="1">
    <citation type="submission" date="2016-09" db="EMBL/GenBank/DDBJ databases">
        <authorList>
            <person name="Hebert L."/>
            <person name="Moumen B."/>
        </authorList>
    </citation>
    <scope>NUCLEOTIDE SEQUENCE [LARGE SCALE GENOMIC DNA]</scope>
    <source>
        <strain evidence="21">OVI</strain>
    </source>
</reference>
<evidence type="ECO:0000256" key="12">
    <source>
        <dbReference type="ARBA" id="ARBA00022777"/>
    </source>
</evidence>
<dbReference type="Pfam" id="PF01163">
    <property type="entry name" value="RIO1"/>
    <property type="match status" value="1"/>
</dbReference>
<keyword evidence="9" id="KW-0808">Transferase</keyword>
<keyword evidence="10" id="KW-0479">Metal-binding</keyword>
<dbReference type="Proteomes" id="UP000195570">
    <property type="component" value="Unassembled WGS sequence"/>
</dbReference>
<evidence type="ECO:0000256" key="15">
    <source>
        <dbReference type="ARBA" id="ARBA00022842"/>
    </source>
</evidence>
<dbReference type="GO" id="GO:0005524">
    <property type="term" value="F:ATP binding"/>
    <property type="evidence" value="ECO:0007669"/>
    <property type="project" value="UniProtKB-KW"/>
</dbReference>
<feature type="compositionally biased region" description="Basic and acidic residues" evidence="19">
    <location>
        <begin position="503"/>
        <end position="514"/>
    </location>
</feature>
<dbReference type="InterPro" id="IPR018934">
    <property type="entry name" value="RIO_dom"/>
</dbReference>
<evidence type="ECO:0000256" key="19">
    <source>
        <dbReference type="SAM" id="MobiDB-lite"/>
    </source>
</evidence>
<dbReference type="RefSeq" id="XP_067079124.1">
    <property type="nucleotide sequence ID" value="XM_067223023.1"/>
</dbReference>
<keyword evidence="12" id="KW-0418">Kinase</keyword>
<dbReference type="GO" id="GO:0046872">
    <property type="term" value="F:metal ion binding"/>
    <property type="evidence" value="ECO:0007669"/>
    <property type="project" value="UniProtKB-KW"/>
</dbReference>
<evidence type="ECO:0000256" key="6">
    <source>
        <dbReference type="ARBA" id="ARBA00022490"/>
    </source>
</evidence>
<evidence type="ECO:0000256" key="7">
    <source>
        <dbReference type="ARBA" id="ARBA00022517"/>
    </source>
</evidence>
<comment type="caution">
    <text evidence="21">The sequence shown here is derived from an EMBL/GenBank/DDBJ whole genome shotgun (WGS) entry which is preliminary data.</text>
</comment>
<keyword evidence="14" id="KW-0067">ATP-binding</keyword>
<comment type="cofactor">
    <cofactor evidence="1">
        <name>Mg(2+)</name>
        <dbReference type="ChEBI" id="CHEBI:18420"/>
    </cofactor>
</comment>
<evidence type="ECO:0000256" key="9">
    <source>
        <dbReference type="ARBA" id="ARBA00022679"/>
    </source>
</evidence>
<dbReference type="Gene3D" id="1.10.510.10">
    <property type="entry name" value="Transferase(Phosphotransferase) domain 1"/>
    <property type="match status" value="1"/>
</dbReference>
<keyword evidence="13" id="KW-0378">Hydrolase</keyword>
<dbReference type="PANTHER" id="PTHR45723">
    <property type="entry name" value="SERINE/THREONINE-PROTEIN KINASE RIO1"/>
    <property type="match status" value="1"/>
</dbReference>
<feature type="compositionally biased region" description="Polar residues" evidence="19">
    <location>
        <begin position="59"/>
        <end position="81"/>
    </location>
</feature>
<feature type="compositionally biased region" description="Basic and acidic residues" evidence="19">
    <location>
        <begin position="463"/>
        <end position="476"/>
    </location>
</feature>
<dbReference type="GO" id="GO:0016787">
    <property type="term" value="F:hydrolase activity"/>
    <property type="evidence" value="ECO:0007669"/>
    <property type="project" value="UniProtKB-KW"/>
</dbReference>
<accession>A0A1G4I797</accession>
<dbReference type="InterPro" id="IPR011009">
    <property type="entry name" value="Kinase-like_dom_sf"/>
</dbReference>
<dbReference type="SUPFAM" id="SSF56112">
    <property type="entry name" value="Protein kinase-like (PK-like)"/>
    <property type="match status" value="1"/>
</dbReference>
<protein>
    <recommendedName>
        <fullName evidence="5">Serine/threonine-protein kinase RIO1</fullName>
        <ecNumber evidence="4">2.7.11.1</ecNumber>
    </recommendedName>
    <alternativeName>
        <fullName evidence="18">Serine/threonine-protein kinase rio1</fullName>
    </alternativeName>
</protein>
<evidence type="ECO:0000256" key="13">
    <source>
        <dbReference type="ARBA" id="ARBA00022801"/>
    </source>
</evidence>
<feature type="compositionally biased region" description="Basic and acidic residues" evidence="19">
    <location>
        <begin position="537"/>
        <end position="556"/>
    </location>
</feature>
<dbReference type="GO" id="GO:0005737">
    <property type="term" value="C:cytoplasm"/>
    <property type="evidence" value="ECO:0007669"/>
    <property type="project" value="UniProtKB-SubCell"/>
</dbReference>
<evidence type="ECO:0000256" key="8">
    <source>
        <dbReference type="ARBA" id="ARBA00022527"/>
    </source>
</evidence>
<dbReference type="AlphaFoldDB" id="A0A1G4I797"/>
<dbReference type="Gene3D" id="3.30.200.20">
    <property type="entry name" value="Phosphorylase Kinase, domain 1"/>
    <property type="match status" value="1"/>
</dbReference>
<dbReference type="GeneID" id="92379589"/>
<keyword evidence="6" id="KW-0963">Cytoplasm</keyword>
<comment type="catalytic activity">
    <reaction evidence="17">
        <text>L-seryl-[protein] + ATP = O-phospho-L-seryl-[protein] + ADP + H(+)</text>
        <dbReference type="Rhea" id="RHEA:17989"/>
        <dbReference type="Rhea" id="RHEA-COMP:9863"/>
        <dbReference type="Rhea" id="RHEA-COMP:11604"/>
        <dbReference type="ChEBI" id="CHEBI:15378"/>
        <dbReference type="ChEBI" id="CHEBI:29999"/>
        <dbReference type="ChEBI" id="CHEBI:30616"/>
        <dbReference type="ChEBI" id="CHEBI:83421"/>
        <dbReference type="ChEBI" id="CHEBI:456216"/>
        <dbReference type="EC" id="2.7.11.1"/>
    </reaction>
</comment>
<keyword evidence="11" id="KW-0547">Nucleotide-binding</keyword>
<dbReference type="GO" id="GO:0042254">
    <property type="term" value="P:ribosome biogenesis"/>
    <property type="evidence" value="ECO:0007669"/>
    <property type="project" value="UniProtKB-KW"/>
</dbReference>
<evidence type="ECO:0000313" key="22">
    <source>
        <dbReference type="Proteomes" id="UP000195570"/>
    </source>
</evidence>
<keyword evidence="8" id="KW-0723">Serine/threonine-protein kinase</keyword>
<feature type="compositionally biased region" description="Acidic residues" evidence="19">
    <location>
        <begin position="477"/>
        <end position="502"/>
    </location>
</feature>
<evidence type="ECO:0000256" key="1">
    <source>
        <dbReference type="ARBA" id="ARBA00001946"/>
    </source>
</evidence>
<comment type="subcellular location">
    <subcellularLocation>
        <location evidence="2">Cytoplasm</location>
    </subcellularLocation>
</comment>
<gene>
    <name evidence="21" type="ORF">TEOVI_000564900</name>
</gene>
<proteinExistence type="inferred from homology"/>
<dbReference type="EC" id="2.7.11.1" evidence="4"/>
<evidence type="ECO:0000256" key="16">
    <source>
        <dbReference type="ARBA" id="ARBA00047899"/>
    </source>
</evidence>
<keyword evidence="22" id="KW-1185">Reference proteome</keyword>
<dbReference type="CDD" id="cd05147">
    <property type="entry name" value="RIO1_euk"/>
    <property type="match status" value="1"/>
</dbReference>
<feature type="region of interest" description="Disordered" evidence="19">
    <location>
        <begin position="55"/>
        <end position="81"/>
    </location>
</feature>
<dbReference type="SMR" id="A0A1G4I797"/>
<dbReference type="FunFam" id="3.30.200.20:FF:000148">
    <property type="entry name" value="Serine/threonine-protein kinase RIO1"/>
    <property type="match status" value="1"/>
</dbReference>
<dbReference type="InterPro" id="IPR018935">
    <property type="entry name" value="RIO_kinase_CS"/>
</dbReference>
<keyword evidence="15" id="KW-0460">Magnesium</keyword>
<feature type="domain" description="RIO kinase" evidence="20">
    <location>
        <begin position="137"/>
        <end position="374"/>
    </location>
</feature>
<name>A0A1G4I797_TRYEQ</name>
<evidence type="ECO:0000256" key="5">
    <source>
        <dbReference type="ARBA" id="ARBA00016038"/>
    </source>
</evidence>
<dbReference type="VEuPathDB" id="TriTrypDB:TEOVI_000564900"/>
<dbReference type="SMART" id="SM00090">
    <property type="entry name" value="RIO"/>
    <property type="match status" value="1"/>
</dbReference>
<dbReference type="InterPro" id="IPR051272">
    <property type="entry name" value="RIO-type_Ser/Thr_kinase"/>
</dbReference>
<comment type="catalytic activity">
    <reaction evidence="16">
        <text>L-threonyl-[protein] + ATP = O-phospho-L-threonyl-[protein] + ADP + H(+)</text>
        <dbReference type="Rhea" id="RHEA:46608"/>
        <dbReference type="Rhea" id="RHEA-COMP:11060"/>
        <dbReference type="Rhea" id="RHEA-COMP:11605"/>
        <dbReference type="ChEBI" id="CHEBI:15378"/>
        <dbReference type="ChEBI" id="CHEBI:30013"/>
        <dbReference type="ChEBI" id="CHEBI:30616"/>
        <dbReference type="ChEBI" id="CHEBI:61977"/>
        <dbReference type="ChEBI" id="CHEBI:456216"/>
        <dbReference type="EC" id="2.7.11.1"/>
    </reaction>
</comment>
<organism evidence="21 22">
    <name type="scientific">Trypanosoma equiperdum</name>
    <dbReference type="NCBI Taxonomy" id="5694"/>
    <lineage>
        <taxon>Eukaryota</taxon>
        <taxon>Discoba</taxon>
        <taxon>Euglenozoa</taxon>
        <taxon>Kinetoplastea</taxon>
        <taxon>Metakinetoplastina</taxon>
        <taxon>Trypanosomatida</taxon>
        <taxon>Trypanosomatidae</taxon>
        <taxon>Trypanosoma</taxon>
    </lineage>
</organism>
<evidence type="ECO:0000256" key="10">
    <source>
        <dbReference type="ARBA" id="ARBA00022723"/>
    </source>
</evidence>
<dbReference type="PROSITE" id="PS01245">
    <property type="entry name" value="RIO1"/>
    <property type="match status" value="1"/>
</dbReference>
<sequence length="572" mass="64430">MPTHRDPDELEELLQYMAPGSTIDDIVSDSNSDDEVGNYRVMHGGRRCDAARIVLGSAPGTNTQRETTSLSKMQPSKHTTNNASVLRRIRVDEFYGDVAPGVGGGGSSSVNQRTINDLKDVAHSNRLASTQAPRDVDRSERATVENVMDPRTRLLLYKLVNSGQLREINGCVSTGKEANVYYAVAGDGSPAAVKVFKTSILVFRDRDKYVSGEFRFQRYCKSNPRKMVRTWAEKEARNLNRLQDGGVLAPAVILLRQHVIVMEFLGEDGWPAPRLKEVRFPSAAALDKCYLDLCCTMRKMYGRSKLIHGDLSEYNLLLYRGRVVVIDVSQSVEKDHPRAMDFLRRDIVNVNAFFRTRGHQQLFSLQDLFHFITAPPASRGWQRCEGSDNSSEILQHLLSLREEREREGNLTAVDEDQAKVDEQVFLNIAVPRSLGEIADHRAPNAEIAPYVAEMTAARADSLAEVKHENQKNMTEEKNEEDEESDDYDECETDDSDGTDDDGQERAGKRGKSNEKNATAEYDDDGEGRQLPKTIAEMTKEERKIYHKSVKEANRERRANKKKSKNGKAKKKK</sequence>
<evidence type="ECO:0000313" key="21">
    <source>
        <dbReference type="EMBL" id="SCU67858.1"/>
    </source>
</evidence>